<protein>
    <submittedName>
        <fullName evidence="7">MFS family permease</fullName>
    </submittedName>
</protein>
<evidence type="ECO:0000256" key="5">
    <source>
        <dbReference type="SAM" id="Phobius"/>
    </source>
</evidence>
<keyword evidence="4 5" id="KW-0472">Membrane</keyword>
<keyword evidence="3 5" id="KW-1133">Transmembrane helix</keyword>
<dbReference type="InterPro" id="IPR011701">
    <property type="entry name" value="MFS"/>
</dbReference>
<feature type="transmembrane region" description="Helical" evidence="5">
    <location>
        <begin position="401"/>
        <end position="425"/>
    </location>
</feature>
<feature type="transmembrane region" description="Helical" evidence="5">
    <location>
        <begin position="272"/>
        <end position="292"/>
    </location>
</feature>
<feature type="transmembrane region" description="Helical" evidence="5">
    <location>
        <begin position="363"/>
        <end position="389"/>
    </location>
</feature>
<feature type="transmembrane region" description="Helical" evidence="5">
    <location>
        <begin position="156"/>
        <end position="175"/>
    </location>
</feature>
<sequence length="454" mass="47394">MTTTPTAPEIPTDPATGPSAGLAALELDADRAAREHGGVDPVTGIALPTEKAGWKLVVPFAIAQFTLFIALLGPVMVSMAIKVQSLVGAENATTAQGVVLGVGAIAALVANPIAGRLSDRTRGRFGRRRPWMIGGAVGLALCLLAIALAPSVPVLIVAWFCAQLSANAAFAAYLATVADQIPPKQTATITALGGVMQNVGVLGALFLAQLLTTNMIALFMVPGVIGVIGMVFYALVLPDAELKRRPPSEGWRAFLSTFWINPLKHRDFGLAWISRFLLILGTFMFTTFRFNWMVTEIKMDSATAVSTILVGTLIYTGVLVVCGQIAGVVSDKLGRRKFGVFLSVALTAVGLLALTQVTTVGHFYLVEAVLGAAYGIYMGVDLALVLAVLPNQKDAAKDLGVFNIANAAPQSLAPFLGAALLALGAGNNFDALYVVAAIVTFVGALAIIPVKKVK</sequence>
<evidence type="ECO:0000313" key="8">
    <source>
        <dbReference type="Proteomes" id="UP000523079"/>
    </source>
</evidence>
<keyword evidence="8" id="KW-1185">Reference proteome</keyword>
<organism evidence="7 8">
    <name type="scientific">Microlunatus kandeliicorticis</name>
    <dbReference type="NCBI Taxonomy" id="1759536"/>
    <lineage>
        <taxon>Bacteria</taxon>
        <taxon>Bacillati</taxon>
        <taxon>Actinomycetota</taxon>
        <taxon>Actinomycetes</taxon>
        <taxon>Propionibacteriales</taxon>
        <taxon>Propionibacteriaceae</taxon>
        <taxon>Microlunatus</taxon>
    </lineage>
</organism>
<comment type="caution">
    <text evidence="7">The sequence shown here is derived from an EMBL/GenBank/DDBJ whole genome shotgun (WGS) entry which is preliminary data.</text>
</comment>
<evidence type="ECO:0000256" key="2">
    <source>
        <dbReference type="ARBA" id="ARBA00022692"/>
    </source>
</evidence>
<evidence type="ECO:0000256" key="4">
    <source>
        <dbReference type="ARBA" id="ARBA00023136"/>
    </source>
</evidence>
<dbReference type="PROSITE" id="PS50850">
    <property type="entry name" value="MFS"/>
    <property type="match status" value="1"/>
</dbReference>
<dbReference type="PANTHER" id="PTHR23528">
    <property type="match status" value="1"/>
</dbReference>
<feature type="domain" description="Major facilitator superfamily (MFS) profile" evidence="6">
    <location>
        <begin position="59"/>
        <end position="454"/>
    </location>
</feature>
<dbReference type="PROSITE" id="PS00216">
    <property type="entry name" value="SUGAR_TRANSPORT_1"/>
    <property type="match status" value="1"/>
</dbReference>
<dbReference type="AlphaFoldDB" id="A0A7W3IVI1"/>
<dbReference type="Proteomes" id="UP000523079">
    <property type="component" value="Unassembled WGS sequence"/>
</dbReference>
<feature type="transmembrane region" description="Helical" evidence="5">
    <location>
        <begin position="431"/>
        <end position="450"/>
    </location>
</feature>
<evidence type="ECO:0000256" key="3">
    <source>
        <dbReference type="ARBA" id="ARBA00022989"/>
    </source>
</evidence>
<reference evidence="7 8" key="1">
    <citation type="submission" date="2020-07" db="EMBL/GenBank/DDBJ databases">
        <title>Sequencing the genomes of 1000 actinobacteria strains.</title>
        <authorList>
            <person name="Klenk H.-P."/>
        </authorList>
    </citation>
    <scope>NUCLEOTIDE SEQUENCE [LARGE SCALE GENOMIC DNA]</scope>
    <source>
        <strain evidence="7 8">DSM 100723</strain>
    </source>
</reference>
<dbReference type="SUPFAM" id="SSF103473">
    <property type="entry name" value="MFS general substrate transporter"/>
    <property type="match status" value="1"/>
</dbReference>
<feature type="transmembrane region" description="Helical" evidence="5">
    <location>
        <begin position="338"/>
        <end position="357"/>
    </location>
</feature>
<feature type="transmembrane region" description="Helical" evidence="5">
    <location>
        <begin position="56"/>
        <end position="81"/>
    </location>
</feature>
<dbReference type="GO" id="GO:0005886">
    <property type="term" value="C:plasma membrane"/>
    <property type="evidence" value="ECO:0007669"/>
    <property type="project" value="UniProtKB-SubCell"/>
</dbReference>
<dbReference type="Pfam" id="PF07690">
    <property type="entry name" value="MFS_1"/>
    <property type="match status" value="1"/>
</dbReference>
<dbReference type="InterPro" id="IPR036259">
    <property type="entry name" value="MFS_trans_sf"/>
</dbReference>
<feature type="transmembrane region" description="Helical" evidence="5">
    <location>
        <begin position="131"/>
        <end position="150"/>
    </location>
</feature>
<dbReference type="InterPro" id="IPR020846">
    <property type="entry name" value="MFS_dom"/>
</dbReference>
<dbReference type="EMBL" id="JACGWT010000006">
    <property type="protein sequence ID" value="MBA8796012.1"/>
    <property type="molecule type" value="Genomic_DNA"/>
</dbReference>
<dbReference type="Gene3D" id="1.20.1250.20">
    <property type="entry name" value="MFS general substrate transporter like domains"/>
    <property type="match status" value="2"/>
</dbReference>
<comment type="subcellular location">
    <subcellularLocation>
        <location evidence="1">Cell membrane</location>
        <topology evidence="1">Multi-pass membrane protein</topology>
    </subcellularLocation>
</comment>
<dbReference type="InterPro" id="IPR005829">
    <property type="entry name" value="Sugar_transporter_CS"/>
</dbReference>
<feature type="transmembrane region" description="Helical" evidence="5">
    <location>
        <begin position="187"/>
        <end position="210"/>
    </location>
</feature>
<accession>A0A7W3IVI1</accession>
<proteinExistence type="predicted"/>
<evidence type="ECO:0000313" key="7">
    <source>
        <dbReference type="EMBL" id="MBA8796012.1"/>
    </source>
</evidence>
<dbReference type="PANTHER" id="PTHR23528:SF1">
    <property type="entry name" value="MAJOR FACILITATOR SUPERFAMILY (MFS) PROFILE DOMAIN-CONTAINING PROTEIN"/>
    <property type="match status" value="1"/>
</dbReference>
<name>A0A7W3IVI1_9ACTN</name>
<dbReference type="RefSeq" id="WP_182561601.1">
    <property type="nucleotide sequence ID" value="NZ_JACGWT010000006.1"/>
</dbReference>
<dbReference type="GO" id="GO:0022857">
    <property type="term" value="F:transmembrane transporter activity"/>
    <property type="evidence" value="ECO:0007669"/>
    <property type="project" value="InterPro"/>
</dbReference>
<feature type="transmembrane region" description="Helical" evidence="5">
    <location>
        <begin position="304"/>
        <end position="326"/>
    </location>
</feature>
<gene>
    <name evidence="7" type="ORF">FHX74_003653</name>
</gene>
<keyword evidence="2 5" id="KW-0812">Transmembrane</keyword>
<evidence type="ECO:0000256" key="1">
    <source>
        <dbReference type="ARBA" id="ARBA00004651"/>
    </source>
</evidence>
<evidence type="ECO:0000259" key="6">
    <source>
        <dbReference type="PROSITE" id="PS50850"/>
    </source>
</evidence>
<feature type="transmembrane region" description="Helical" evidence="5">
    <location>
        <begin position="216"/>
        <end position="236"/>
    </location>
</feature>
<feature type="transmembrane region" description="Helical" evidence="5">
    <location>
        <begin position="93"/>
        <end position="110"/>
    </location>
</feature>